<dbReference type="GO" id="GO:0016787">
    <property type="term" value="F:hydrolase activity"/>
    <property type="evidence" value="ECO:0007669"/>
    <property type="project" value="UniProtKB-KW"/>
</dbReference>
<evidence type="ECO:0000313" key="1">
    <source>
        <dbReference type="EMBL" id="KAG1816860.1"/>
    </source>
</evidence>
<name>A0A9P7JDY4_9AGAM</name>
<dbReference type="InterPro" id="IPR027417">
    <property type="entry name" value="P-loop_NTPase"/>
</dbReference>
<evidence type="ECO:0000313" key="2">
    <source>
        <dbReference type="Proteomes" id="UP000807769"/>
    </source>
</evidence>
<dbReference type="Proteomes" id="UP000807769">
    <property type="component" value="Unassembled WGS sequence"/>
</dbReference>
<dbReference type="CDD" id="cd02024">
    <property type="entry name" value="NRK1"/>
    <property type="match status" value="1"/>
</dbReference>
<dbReference type="OrthoDB" id="10041966at2759"/>
<dbReference type="Gene3D" id="3.40.50.300">
    <property type="entry name" value="P-loop containing nucleotide triphosphate hydrolases"/>
    <property type="match status" value="1"/>
</dbReference>
<accession>A0A9P7JDY4</accession>
<comment type="caution">
    <text evidence="1">The sequence shown here is derived from an EMBL/GenBank/DDBJ whole genome shotgun (WGS) entry which is preliminary data.</text>
</comment>
<dbReference type="EMBL" id="JABBWG010000015">
    <property type="protein sequence ID" value="KAG1816860.1"/>
    <property type="molecule type" value="Genomic_DNA"/>
</dbReference>
<reference evidence="1" key="1">
    <citation type="journal article" date="2020" name="New Phytol.">
        <title>Comparative genomics reveals dynamic genome evolution in host specialist ectomycorrhizal fungi.</title>
        <authorList>
            <person name="Lofgren L.A."/>
            <person name="Nguyen N.H."/>
            <person name="Vilgalys R."/>
            <person name="Ruytinx J."/>
            <person name="Liao H.L."/>
            <person name="Branco S."/>
            <person name="Kuo A."/>
            <person name="LaButti K."/>
            <person name="Lipzen A."/>
            <person name="Andreopoulos W."/>
            <person name="Pangilinan J."/>
            <person name="Riley R."/>
            <person name="Hundley H."/>
            <person name="Na H."/>
            <person name="Barry K."/>
            <person name="Grigoriev I.V."/>
            <person name="Stajich J.E."/>
            <person name="Kennedy P.G."/>
        </authorList>
    </citation>
    <scope>NUCLEOTIDE SEQUENCE</scope>
    <source>
        <strain evidence="1">MN1</strain>
    </source>
</reference>
<dbReference type="PANTHER" id="PTHR10285">
    <property type="entry name" value="URIDINE KINASE"/>
    <property type="match status" value="1"/>
</dbReference>
<dbReference type="RefSeq" id="XP_041193420.1">
    <property type="nucleotide sequence ID" value="XM_041340134.1"/>
</dbReference>
<keyword evidence="1" id="KW-0378">Hydrolase</keyword>
<gene>
    <name evidence="1" type="ORF">BJ212DRAFT_1480717</name>
</gene>
<proteinExistence type="predicted"/>
<dbReference type="SUPFAM" id="SSF52540">
    <property type="entry name" value="P-loop containing nucleoside triphosphate hydrolases"/>
    <property type="match status" value="1"/>
</dbReference>
<dbReference type="GeneID" id="64634150"/>
<sequence length="274" mass="31261">MTSNNQQPNFQLSDPMDSMADIKTKVILVGIGGPTCSGKTTLTKHMKDILPNSVIVHQDDFFLPEEMLSTHQGLNTKNWDAPSAIDWPQMRKFLRDVKSFGGIPLNHTGYDTWNDGRNVPIDENRADAWKARFQDLEQRCLVAANTKVIWVLVDGFMLYWDQDVIRLLDVCIFLRVPKHILKKRREIQFQFLPEPGVPWTDPEGYWDVVCYPEYIVTHKDLFKDGNVETGEPSESQVKGLLVIEPEAKARMDMIDIVETCLEKLACVASDLTGH</sequence>
<organism evidence="1 2">
    <name type="scientific">Suillus subaureus</name>
    <dbReference type="NCBI Taxonomy" id="48587"/>
    <lineage>
        <taxon>Eukaryota</taxon>
        <taxon>Fungi</taxon>
        <taxon>Dikarya</taxon>
        <taxon>Basidiomycota</taxon>
        <taxon>Agaricomycotina</taxon>
        <taxon>Agaricomycetes</taxon>
        <taxon>Agaricomycetidae</taxon>
        <taxon>Boletales</taxon>
        <taxon>Suillineae</taxon>
        <taxon>Suillaceae</taxon>
        <taxon>Suillus</taxon>
    </lineage>
</organism>
<keyword evidence="2" id="KW-1185">Reference proteome</keyword>
<dbReference type="AlphaFoldDB" id="A0A9P7JDY4"/>
<protein>
    <submittedName>
        <fullName evidence="1">P-loop containing nucleoside triphosphate hydrolase protein</fullName>
    </submittedName>
</protein>